<name>A0ABN9XRD9_9DINO</name>
<dbReference type="SMART" id="SM00460">
    <property type="entry name" value="TGc"/>
    <property type="match status" value="1"/>
</dbReference>
<comment type="caution">
    <text evidence="2">The sequence shown here is derived from an EMBL/GenBank/DDBJ whole genome shotgun (WGS) entry which is preliminary data.</text>
</comment>
<feature type="non-terminal residue" evidence="2">
    <location>
        <position position="1"/>
    </location>
</feature>
<dbReference type="InterPro" id="IPR002931">
    <property type="entry name" value="Transglutaminase-like"/>
</dbReference>
<feature type="domain" description="Transglutaminase-like" evidence="1">
    <location>
        <begin position="84"/>
        <end position="137"/>
    </location>
</feature>
<gene>
    <name evidence="2" type="ORF">PCOR1329_LOCUS79131</name>
</gene>
<dbReference type="EMBL" id="CAUYUJ010021085">
    <property type="protein sequence ID" value="CAK0902542.1"/>
    <property type="molecule type" value="Genomic_DNA"/>
</dbReference>
<keyword evidence="3" id="KW-1185">Reference proteome</keyword>
<accession>A0ABN9XRD9</accession>
<dbReference type="SUPFAM" id="SSF54001">
    <property type="entry name" value="Cysteine proteinases"/>
    <property type="match status" value="1"/>
</dbReference>
<dbReference type="Gene3D" id="3.10.620.30">
    <property type="match status" value="1"/>
</dbReference>
<organism evidence="2 3">
    <name type="scientific">Prorocentrum cordatum</name>
    <dbReference type="NCBI Taxonomy" id="2364126"/>
    <lineage>
        <taxon>Eukaryota</taxon>
        <taxon>Sar</taxon>
        <taxon>Alveolata</taxon>
        <taxon>Dinophyceae</taxon>
        <taxon>Prorocentrales</taxon>
        <taxon>Prorocentraceae</taxon>
        <taxon>Prorocentrum</taxon>
    </lineage>
</organism>
<dbReference type="Pfam" id="PF01841">
    <property type="entry name" value="Transglut_core"/>
    <property type="match status" value="1"/>
</dbReference>
<sequence>AAAAAASERQAIEQLQAFFCWFREHFPYYRGACGKCGADGHFLGLSRPSPEDQDRGGAAVAEIYRCATCNATTSFPRFRTVLPALRARRGRCGEYSWAALRLLEALGFPARWADNHAGHVWAEARVRGRWVHVDPCEAAVDDPLLYARDWGNCPDHVLAYQVDPAPASADAAGAAPAATVEDVTGRYRPADAEPVGKKVRRAVAAALARAQKDAAVQVAGECDPRGGCGKR</sequence>
<dbReference type="InterPro" id="IPR038765">
    <property type="entry name" value="Papain-like_cys_pep_sf"/>
</dbReference>
<evidence type="ECO:0000259" key="1">
    <source>
        <dbReference type="SMART" id="SM00460"/>
    </source>
</evidence>
<evidence type="ECO:0000313" key="3">
    <source>
        <dbReference type="Proteomes" id="UP001189429"/>
    </source>
</evidence>
<proteinExistence type="predicted"/>
<protein>
    <recommendedName>
        <fullName evidence="1">Transglutaminase-like domain-containing protein</fullName>
    </recommendedName>
</protein>
<evidence type="ECO:0000313" key="2">
    <source>
        <dbReference type="EMBL" id="CAK0902542.1"/>
    </source>
</evidence>
<dbReference type="Proteomes" id="UP001189429">
    <property type="component" value="Unassembled WGS sequence"/>
</dbReference>
<reference evidence="2" key="1">
    <citation type="submission" date="2023-10" db="EMBL/GenBank/DDBJ databases">
        <authorList>
            <person name="Chen Y."/>
            <person name="Shah S."/>
            <person name="Dougan E. K."/>
            <person name="Thang M."/>
            <person name="Chan C."/>
        </authorList>
    </citation>
    <scope>NUCLEOTIDE SEQUENCE [LARGE SCALE GENOMIC DNA]</scope>
</reference>